<dbReference type="EMBL" id="MJBS01000076">
    <property type="protein sequence ID" value="OHE95948.1"/>
    <property type="molecule type" value="Genomic_DNA"/>
</dbReference>
<dbReference type="AlphaFoldDB" id="A0A1G4B3E3"/>
<dbReference type="Proteomes" id="UP000176998">
    <property type="component" value="Unassembled WGS sequence"/>
</dbReference>
<evidence type="ECO:0000313" key="2">
    <source>
        <dbReference type="Proteomes" id="UP000176998"/>
    </source>
</evidence>
<gene>
    <name evidence="1" type="ORF">CORC01_08800</name>
</gene>
<dbReference type="GeneID" id="34561940"/>
<keyword evidence="2" id="KW-1185">Reference proteome</keyword>
<organism evidence="1 2">
    <name type="scientific">Colletotrichum orchidophilum</name>
    <dbReference type="NCBI Taxonomy" id="1209926"/>
    <lineage>
        <taxon>Eukaryota</taxon>
        <taxon>Fungi</taxon>
        <taxon>Dikarya</taxon>
        <taxon>Ascomycota</taxon>
        <taxon>Pezizomycotina</taxon>
        <taxon>Sordariomycetes</taxon>
        <taxon>Hypocreomycetidae</taxon>
        <taxon>Glomerellales</taxon>
        <taxon>Glomerellaceae</taxon>
        <taxon>Colletotrichum</taxon>
    </lineage>
</organism>
<comment type="caution">
    <text evidence="1">The sequence shown here is derived from an EMBL/GenBank/DDBJ whole genome shotgun (WGS) entry which is preliminary data.</text>
</comment>
<protein>
    <submittedName>
        <fullName evidence="1">Uncharacterized protein</fullName>
    </submittedName>
</protein>
<name>A0A1G4B3E3_9PEZI</name>
<evidence type="ECO:0000313" key="1">
    <source>
        <dbReference type="EMBL" id="OHE95948.1"/>
    </source>
</evidence>
<dbReference type="RefSeq" id="XP_022473109.1">
    <property type="nucleotide sequence ID" value="XM_022620430.1"/>
</dbReference>
<accession>A0A1G4B3E3</accession>
<sequence>MSCPSSGLAHSWLERSFTPSGKDAQGLSCELKKCRHRTASSFVVALVSGSWRWIAWPMPRRQRKISIENDQKVAQVALCRASFDLATVSPATNGGAPAPAGALVKLPTELSQSDVRKT</sequence>
<reference evidence="1 2" key="1">
    <citation type="submission" date="2016-09" db="EMBL/GenBank/DDBJ databases">
        <authorList>
            <person name="Capua I."/>
            <person name="De Benedictis P."/>
            <person name="Joannis T."/>
            <person name="Lombin L.H."/>
            <person name="Cattoli G."/>
        </authorList>
    </citation>
    <scope>NUCLEOTIDE SEQUENCE [LARGE SCALE GENOMIC DNA]</scope>
    <source>
        <strain evidence="1 2">IMI 309357</strain>
    </source>
</reference>
<proteinExistence type="predicted"/>